<proteinExistence type="predicted"/>
<dbReference type="EMBL" id="LWQU01000141">
    <property type="protein sequence ID" value="OAN50073.1"/>
    <property type="molecule type" value="Genomic_DNA"/>
</dbReference>
<keyword evidence="2" id="KW-1185">Reference proteome</keyword>
<evidence type="ECO:0008006" key="3">
    <source>
        <dbReference type="Google" id="ProtNLM"/>
    </source>
</evidence>
<comment type="caution">
    <text evidence="1">The sequence shown here is derived from an EMBL/GenBank/DDBJ whole genome shotgun (WGS) entry which is preliminary data.</text>
</comment>
<dbReference type="STRING" id="1437059.A6A05_02360"/>
<evidence type="ECO:0000313" key="1">
    <source>
        <dbReference type="EMBL" id="OAN50073.1"/>
    </source>
</evidence>
<accession>A0A178MNE9</accession>
<dbReference type="InterPro" id="IPR023430">
    <property type="entry name" value="Pept_HybD-like_dom_sf"/>
</dbReference>
<dbReference type="SUPFAM" id="SSF53163">
    <property type="entry name" value="HybD-like"/>
    <property type="match status" value="1"/>
</dbReference>
<dbReference type="AlphaFoldDB" id="A0A178MNE9"/>
<dbReference type="GO" id="GO:0008233">
    <property type="term" value="F:peptidase activity"/>
    <property type="evidence" value="ECO:0007669"/>
    <property type="project" value="InterPro"/>
</dbReference>
<sequence>MIHLICLGNPCHGDDGFGGAVFERLSQVAWPPDVRLFDANAEGGAVPLFQGCSRAVMIDVLPPGAGLPGQVLRLTDYPDDPQGAAAGGGAGILATVRRTIDPLPEIEVIGAVAVACMPFRPGLSPLLSAAVGTVAAMLMREFASNG</sequence>
<name>A0A178MNE9_9PROT</name>
<dbReference type="GO" id="GO:0008047">
    <property type="term" value="F:enzyme activator activity"/>
    <property type="evidence" value="ECO:0007669"/>
    <property type="project" value="InterPro"/>
</dbReference>
<organism evidence="1 2">
    <name type="scientific">Magnetospirillum moscoviense</name>
    <dbReference type="NCBI Taxonomy" id="1437059"/>
    <lineage>
        <taxon>Bacteria</taxon>
        <taxon>Pseudomonadati</taxon>
        <taxon>Pseudomonadota</taxon>
        <taxon>Alphaproteobacteria</taxon>
        <taxon>Rhodospirillales</taxon>
        <taxon>Rhodospirillaceae</taxon>
        <taxon>Magnetospirillum</taxon>
    </lineage>
</organism>
<gene>
    <name evidence="1" type="ORF">A6A05_02360</name>
</gene>
<evidence type="ECO:0000313" key="2">
    <source>
        <dbReference type="Proteomes" id="UP000078543"/>
    </source>
</evidence>
<dbReference type="CDD" id="cd00518">
    <property type="entry name" value="H2MP"/>
    <property type="match status" value="1"/>
</dbReference>
<dbReference type="InterPro" id="IPR000671">
    <property type="entry name" value="Peptidase_A31"/>
</dbReference>
<dbReference type="Gene3D" id="3.40.50.1450">
    <property type="entry name" value="HybD-like"/>
    <property type="match status" value="1"/>
</dbReference>
<dbReference type="Proteomes" id="UP000078543">
    <property type="component" value="Unassembled WGS sequence"/>
</dbReference>
<reference evidence="1 2" key="1">
    <citation type="submission" date="2016-04" db="EMBL/GenBank/DDBJ databases">
        <title>Draft genome sequence of freshwater magnetotactic bacteria Magnetospirillum marisnigri SP-1 and Magnetospirillum moscoviense BB-1.</title>
        <authorList>
            <person name="Koziaeva V."/>
            <person name="Dziuba M.V."/>
            <person name="Ivanov T.M."/>
            <person name="Kuznetsov B."/>
            <person name="Grouzdev D.S."/>
        </authorList>
    </citation>
    <scope>NUCLEOTIDE SEQUENCE [LARGE SCALE GENOMIC DNA]</scope>
    <source>
        <strain evidence="1 2">BB-1</strain>
    </source>
</reference>
<protein>
    <recommendedName>
        <fullName evidence="3">Hydrogenase maturation protease</fullName>
    </recommendedName>
</protein>
<dbReference type="NCBIfam" id="TIGR00072">
    <property type="entry name" value="hydrog_prot"/>
    <property type="match status" value="1"/>
</dbReference>